<evidence type="ECO:0000313" key="1">
    <source>
        <dbReference type="EMBL" id="NEB95473.1"/>
    </source>
</evidence>
<reference evidence="1 2" key="1">
    <citation type="submission" date="2020-01" db="EMBL/GenBank/DDBJ databases">
        <title>Insect and environment-associated Actinomycetes.</title>
        <authorList>
            <person name="Currrie C."/>
            <person name="Chevrette M."/>
            <person name="Carlson C."/>
            <person name="Stubbendieck R."/>
            <person name="Wendt-Pienkowski E."/>
        </authorList>
    </citation>
    <scope>NUCLEOTIDE SEQUENCE [LARGE SCALE GENOMIC DNA]</scope>
    <source>
        <strain evidence="1 2">SID7754</strain>
    </source>
</reference>
<protein>
    <submittedName>
        <fullName evidence="1">Uncharacterized protein</fullName>
    </submittedName>
</protein>
<dbReference type="AlphaFoldDB" id="A0A7K3R007"/>
<sequence>MSTVLTLDDLSAPLRSLRLLAVDFPDLPGPVVDVSSIFPDRLSLSLHDGQGGFASFEAWRAALGIDPAAVDFHVQCDGRTGVMEAQTSYGGAHIELTGYMQVAAGGAA</sequence>
<organism evidence="1 2">
    <name type="scientific">Streptomyces bauhiniae</name>
    <dbReference type="NCBI Taxonomy" id="2340725"/>
    <lineage>
        <taxon>Bacteria</taxon>
        <taxon>Bacillati</taxon>
        <taxon>Actinomycetota</taxon>
        <taxon>Actinomycetes</taxon>
        <taxon>Kitasatosporales</taxon>
        <taxon>Streptomycetaceae</taxon>
        <taxon>Streptomyces</taxon>
    </lineage>
</organism>
<name>A0A7K3R007_9ACTN</name>
<comment type="caution">
    <text evidence="1">The sequence shown here is derived from an EMBL/GenBank/DDBJ whole genome shotgun (WGS) entry which is preliminary data.</text>
</comment>
<dbReference type="RefSeq" id="WP_164194301.1">
    <property type="nucleotide sequence ID" value="NZ_JAAGMR010000321.1"/>
</dbReference>
<dbReference type="EMBL" id="JAAGMR010000321">
    <property type="protein sequence ID" value="NEB95473.1"/>
    <property type="molecule type" value="Genomic_DNA"/>
</dbReference>
<proteinExistence type="predicted"/>
<dbReference type="Proteomes" id="UP000470520">
    <property type="component" value="Unassembled WGS sequence"/>
</dbReference>
<evidence type="ECO:0000313" key="2">
    <source>
        <dbReference type="Proteomes" id="UP000470520"/>
    </source>
</evidence>
<accession>A0A7K3R007</accession>
<gene>
    <name evidence="1" type="ORF">G3I21_28000</name>
</gene>